<sequence>MENITNTKETRQILRNDFFSKEHWLATMHSVFRMFPLMACLIAPLSVLLDIPALSQPWYGYESQRLTDEKTSLILSSLSLFFNLVANILLFLRFTMANRKAYTVVTRVSMIFWLLKAATAMVNLIVFGVYHNNEPGYTYLEGFWSAIVSCFLASLSALMLLVHYFYEFDPRIALKNNDVRLRGRGFMVNVTFFMISIGIQGLIFSRIEHWTYLDGLYFSTVSVLTVGFGDFSPTTTAGKIVLFPLVLLGIAQLAVVVSEIIDFFSQKSLDLTLATKHHIERERLRKELSQETIDLNEELKLLEKSQKEQDNRTELIGLGYSLLSFFCLWFIGALVFSKIEGWTYGNGLYFSYVFFLTLGFGDYSPATAAGRVIFIVYALLAVPVMTSFAVQSITRTMSLLSERNFLRRKTSAAPKQAPITHHALLDEAEADLAQLTHRQKLETHLINAVLKMDLSTRKLLSTCLDGTPKLLLKADTLVQLRNTEYDYEEFVQQFHDVQVSTEIDTYRRQFAAFLATASAMQNLEGEEQRLFERRVREESRASGTGSPPSSVRRKSARRHSSLDDRKSSSYLSNKTDSSASRHASSSPQSRGSGRRGTGRSGSDDELQFHMGQHSRSHRARDRHQERDRDLERQQRRDDDGDEDDDDDGSEEQERPVHAFGRRGKGPHGHLTEALGLDDVAHDRSQEEEDGAGDG</sequence>
<keyword evidence="4 10" id="KW-1133">Transmembrane helix</keyword>
<dbReference type="eggNOG" id="KOG1418">
    <property type="taxonomic scope" value="Eukaryota"/>
</dbReference>
<feature type="compositionally biased region" description="Acidic residues" evidence="9">
    <location>
        <begin position="639"/>
        <end position="650"/>
    </location>
</feature>
<dbReference type="SUPFAM" id="SSF81324">
    <property type="entry name" value="Voltage-gated potassium channels"/>
    <property type="match status" value="2"/>
</dbReference>
<feature type="compositionally biased region" description="Acidic residues" evidence="9">
    <location>
        <begin position="685"/>
        <end position="694"/>
    </location>
</feature>
<feature type="transmembrane region" description="Helical" evidence="10">
    <location>
        <begin position="73"/>
        <end position="92"/>
    </location>
</feature>
<feature type="transmembrane region" description="Helical" evidence="10">
    <location>
        <begin position="31"/>
        <end position="53"/>
    </location>
</feature>
<feature type="compositionally biased region" description="Low complexity" evidence="9">
    <location>
        <begin position="577"/>
        <end position="591"/>
    </location>
</feature>
<dbReference type="Proteomes" id="UP000013776">
    <property type="component" value="Unassembled WGS sequence"/>
</dbReference>
<feature type="region of interest" description="Disordered" evidence="9">
    <location>
        <begin position="534"/>
        <end position="694"/>
    </location>
</feature>
<dbReference type="VEuPathDB" id="FungiDB:TAPDE_002329"/>
<evidence type="ECO:0000256" key="3">
    <source>
        <dbReference type="ARBA" id="ARBA00022692"/>
    </source>
</evidence>
<evidence type="ECO:0000256" key="6">
    <source>
        <dbReference type="ARBA" id="ARBA00023136"/>
    </source>
</evidence>
<evidence type="ECO:0000313" key="12">
    <source>
        <dbReference type="EMBL" id="CCG82310.1"/>
    </source>
</evidence>
<dbReference type="PRINTS" id="PR01333">
    <property type="entry name" value="2POREKCHANEL"/>
</dbReference>
<dbReference type="OrthoDB" id="297496at2759"/>
<keyword evidence="2 8" id="KW-0813">Transport</keyword>
<dbReference type="AlphaFoldDB" id="R4X9D5"/>
<evidence type="ECO:0000313" key="13">
    <source>
        <dbReference type="Proteomes" id="UP000013776"/>
    </source>
</evidence>
<evidence type="ECO:0000256" key="9">
    <source>
        <dbReference type="SAM" id="MobiDB-lite"/>
    </source>
</evidence>
<feature type="transmembrane region" description="Helical" evidence="10">
    <location>
        <begin position="372"/>
        <end position="393"/>
    </location>
</feature>
<dbReference type="GO" id="GO:0005886">
    <property type="term" value="C:plasma membrane"/>
    <property type="evidence" value="ECO:0007669"/>
    <property type="project" value="TreeGrafter"/>
</dbReference>
<name>R4X9D5_TAPDE</name>
<dbReference type="EMBL" id="CAHR02000080">
    <property type="protein sequence ID" value="CCG82310.1"/>
    <property type="molecule type" value="Genomic_DNA"/>
</dbReference>
<keyword evidence="3 8" id="KW-0812">Transmembrane</keyword>
<reference evidence="12 13" key="1">
    <citation type="journal article" date="2013" name="MBio">
        <title>Genome sequencing of the plant pathogen Taphrina deformans, the causal agent of peach leaf curl.</title>
        <authorList>
            <person name="Cisse O.H."/>
            <person name="Almeida J.M.G.C.F."/>
            <person name="Fonseca A."/>
            <person name="Kumar A.A."/>
            <person name="Salojaervi J."/>
            <person name="Overmyer K."/>
            <person name="Hauser P.M."/>
            <person name="Pagni M."/>
        </authorList>
    </citation>
    <scope>NUCLEOTIDE SEQUENCE [LARGE SCALE GENOMIC DNA]</scope>
    <source>
        <strain evidence="13">PYCC 5710 / ATCC 11124 / CBS 356.35 / IMI 108563 / JCM 9778 / NBRC 8474</strain>
    </source>
</reference>
<keyword evidence="13" id="KW-1185">Reference proteome</keyword>
<dbReference type="InterPro" id="IPR013099">
    <property type="entry name" value="K_chnl_dom"/>
</dbReference>
<proteinExistence type="inferred from homology"/>
<comment type="caution">
    <text evidence="12">The sequence shown here is derived from an EMBL/GenBank/DDBJ whole genome shotgun (WGS) entry which is preliminary data.</text>
</comment>
<evidence type="ECO:0000256" key="8">
    <source>
        <dbReference type="RuleBase" id="RU003857"/>
    </source>
</evidence>
<dbReference type="PANTHER" id="PTHR11003:SF291">
    <property type="entry name" value="IP11374P"/>
    <property type="match status" value="1"/>
</dbReference>
<comment type="similarity">
    <text evidence="8">Belongs to the two pore domain potassium channel (TC 1.A.1.8) family.</text>
</comment>
<dbReference type="InterPro" id="IPR003280">
    <property type="entry name" value="2pore_dom_K_chnl"/>
</dbReference>
<protein>
    <submittedName>
        <fullName evidence="12">Ion channel</fullName>
    </submittedName>
</protein>
<dbReference type="GO" id="GO:0022841">
    <property type="term" value="F:potassium ion leak channel activity"/>
    <property type="evidence" value="ECO:0007669"/>
    <property type="project" value="TreeGrafter"/>
</dbReference>
<evidence type="ECO:0000256" key="2">
    <source>
        <dbReference type="ARBA" id="ARBA00022448"/>
    </source>
</evidence>
<feature type="domain" description="Potassium channel" evidence="11">
    <location>
        <begin position="325"/>
        <end position="389"/>
    </location>
</feature>
<evidence type="ECO:0000256" key="10">
    <source>
        <dbReference type="SAM" id="Phobius"/>
    </source>
</evidence>
<dbReference type="Pfam" id="PF07885">
    <property type="entry name" value="Ion_trans_2"/>
    <property type="match status" value="2"/>
</dbReference>
<dbReference type="Gene3D" id="1.10.287.70">
    <property type="match status" value="2"/>
</dbReference>
<feature type="transmembrane region" description="Helical" evidence="10">
    <location>
        <begin position="315"/>
        <end position="336"/>
    </location>
</feature>
<keyword evidence="6 10" id="KW-0472">Membrane</keyword>
<feature type="transmembrane region" description="Helical" evidence="10">
    <location>
        <begin position="142"/>
        <end position="166"/>
    </location>
</feature>
<evidence type="ECO:0000256" key="5">
    <source>
        <dbReference type="ARBA" id="ARBA00023065"/>
    </source>
</evidence>
<feature type="transmembrane region" description="Helical" evidence="10">
    <location>
        <begin position="104"/>
        <end position="130"/>
    </location>
</feature>
<evidence type="ECO:0000256" key="4">
    <source>
        <dbReference type="ARBA" id="ARBA00022989"/>
    </source>
</evidence>
<feature type="compositionally biased region" description="Basic residues" evidence="9">
    <location>
        <begin position="612"/>
        <end position="621"/>
    </location>
</feature>
<feature type="transmembrane region" description="Helical" evidence="10">
    <location>
        <begin position="186"/>
        <end position="204"/>
    </location>
</feature>
<keyword evidence="5 8" id="KW-0406">Ion transport</keyword>
<feature type="domain" description="Potassium channel" evidence="11">
    <location>
        <begin position="195"/>
        <end position="265"/>
    </location>
</feature>
<keyword evidence="7 8" id="KW-0407">Ion channel</keyword>
<evidence type="ECO:0000256" key="1">
    <source>
        <dbReference type="ARBA" id="ARBA00004141"/>
    </source>
</evidence>
<feature type="transmembrane region" description="Helical" evidence="10">
    <location>
        <begin position="240"/>
        <end position="261"/>
    </location>
</feature>
<feature type="transmembrane region" description="Helical" evidence="10">
    <location>
        <begin position="348"/>
        <end position="366"/>
    </location>
</feature>
<organism evidence="12 13">
    <name type="scientific">Taphrina deformans (strain PYCC 5710 / ATCC 11124 / CBS 356.35 / IMI 108563 / JCM 9778 / NBRC 8474)</name>
    <name type="common">Peach leaf curl fungus</name>
    <name type="synonym">Lalaria deformans</name>
    <dbReference type="NCBI Taxonomy" id="1097556"/>
    <lineage>
        <taxon>Eukaryota</taxon>
        <taxon>Fungi</taxon>
        <taxon>Dikarya</taxon>
        <taxon>Ascomycota</taxon>
        <taxon>Taphrinomycotina</taxon>
        <taxon>Taphrinomycetes</taxon>
        <taxon>Taphrinales</taxon>
        <taxon>Taphrinaceae</taxon>
        <taxon>Taphrina</taxon>
    </lineage>
</organism>
<evidence type="ECO:0000256" key="7">
    <source>
        <dbReference type="ARBA" id="ARBA00023303"/>
    </source>
</evidence>
<evidence type="ECO:0000259" key="11">
    <source>
        <dbReference type="Pfam" id="PF07885"/>
    </source>
</evidence>
<gene>
    <name evidence="12" type="ORF">TAPDE_002329</name>
</gene>
<dbReference type="GO" id="GO:0030322">
    <property type="term" value="P:stabilization of membrane potential"/>
    <property type="evidence" value="ECO:0007669"/>
    <property type="project" value="TreeGrafter"/>
</dbReference>
<dbReference type="GO" id="GO:0015271">
    <property type="term" value="F:outward rectifier potassium channel activity"/>
    <property type="evidence" value="ECO:0007669"/>
    <property type="project" value="TreeGrafter"/>
</dbReference>
<accession>R4X9D5</accession>
<dbReference type="STRING" id="1097556.R4X9D5"/>
<dbReference type="PANTHER" id="PTHR11003">
    <property type="entry name" value="POTASSIUM CHANNEL, SUBFAMILY K"/>
    <property type="match status" value="1"/>
</dbReference>
<comment type="subcellular location">
    <subcellularLocation>
        <location evidence="1">Membrane</location>
        <topology evidence="1">Multi-pass membrane protein</topology>
    </subcellularLocation>
</comment>
<feature type="compositionally biased region" description="Basic and acidic residues" evidence="9">
    <location>
        <begin position="622"/>
        <end position="638"/>
    </location>
</feature>